<keyword evidence="1" id="KW-0472">Membrane</keyword>
<dbReference type="GO" id="GO:0007165">
    <property type="term" value="P:signal transduction"/>
    <property type="evidence" value="ECO:0007669"/>
    <property type="project" value="InterPro"/>
</dbReference>
<dbReference type="EMBL" id="CAEZXM010000208">
    <property type="protein sequence ID" value="CAB4698393.1"/>
    <property type="molecule type" value="Genomic_DNA"/>
</dbReference>
<dbReference type="GO" id="GO:0016020">
    <property type="term" value="C:membrane"/>
    <property type="evidence" value="ECO:0007669"/>
    <property type="project" value="InterPro"/>
</dbReference>
<organism evidence="3">
    <name type="scientific">freshwater metagenome</name>
    <dbReference type="NCBI Taxonomy" id="449393"/>
    <lineage>
        <taxon>unclassified sequences</taxon>
        <taxon>metagenomes</taxon>
        <taxon>ecological metagenomes</taxon>
    </lineage>
</organism>
<dbReference type="InterPro" id="IPR003660">
    <property type="entry name" value="HAMP_dom"/>
</dbReference>
<dbReference type="PROSITE" id="PS50885">
    <property type="entry name" value="HAMP"/>
    <property type="match status" value="1"/>
</dbReference>
<sequence length="399" mass="43846">MSIIADQPSRAPDSPARRRRVRLGMRWKLVFGFGLAITIVFFAVAGWILSFSTNTATTRLKNSLVDMAEGGVQTIDVANFSNLLTIPERPTPGTKYPANAGFLAGTTATAESTWPTDPAYWQHVSEMLNIRRTNPDASPYTYATTSDGELRFIGQWGAYGFTNVSWCVDSQGVQIDDPCGAQFKQSAAEVYGTVPSYVTDGLLRTTPQPAYTDALNTWISVYTPIKDTVGNTVGALGVDYPLSYVNDVRSRVLKVLYPVFGASYLVLLVLVYLMAGLVTRRLGRITSVTQMVADGDYSVDVTDFAKAYFRDEMTELADNFQVMTLKVGERERSLTRTVAVLRVEIDEAKRMDAVKEIVDSDFFNHLTQKAAAMRAKVKDQELQDAAVGRGDSGAEPSID</sequence>
<dbReference type="SUPFAM" id="SSF158472">
    <property type="entry name" value="HAMP domain-like"/>
    <property type="match status" value="1"/>
</dbReference>
<evidence type="ECO:0000259" key="2">
    <source>
        <dbReference type="PROSITE" id="PS50885"/>
    </source>
</evidence>
<keyword evidence="1" id="KW-1133">Transmembrane helix</keyword>
<dbReference type="CDD" id="cd06225">
    <property type="entry name" value="HAMP"/>
    <property type="match status" value="1"/>
</dbReference>
<feature type="domain" description="HAMP" evidence="2">
    <location>
        <begin position="276"/>
        <end position="332"/>
    </location>
</feature>
<evidence type="ECO:0000313" key="3">
    <source>
        <dbReference type="EMBL" id="CAB4698393.1"/>
    </source>
</evidence>
<feature type="transmembrane region" description="Helical" evidence="1">
    <location>
        <begin position="27"/>
        <end position="49"/>
    </location>
</feature>
<feature type="transmembrane region" description="Helical" evidence="1">
    <location>
        <begin position="255"/>
        <end position="275"/>
    </location>
</feature>
<protein>
    <submittedName>
        <fullName evidence="3">Unannotated protein</fullName>
    </submittedName>
</protein>
<accession>A0A6J6PNG2</accession>
<proteinExistence type="predicted"/>
<dbReference type="Pfam" id="PF00672">
    <property type="entry name" value="HAMP"/>
    <property type="match status" value="1"/>
</dbReference>
<evidence type="ECO:0000256" key="1">
    <source>
        <dbReference type="SAM" id="Phobius"/>
    </source>
</evidence>
<reference evidence="3" key="1">
    <citation type="submission" date="2020-05" db="EMBL/GenBank/DDBJ databases">
        <authorList>
            <person name="Chiriac C."/>
            <person name="Salcher M."/>
            <person name="Ghai R."/>
            <person name="Kavagutti S V."/>
        </authorList>
    </citation>
    <scope>NUCLEOTIDE SEQUENCE</scope>
</reference>
<dbReference type="AlphaFoldDB" id="A0A6J6PNG2"/>
<dbReference type="SMART" id="SM00304">
    <property type="entry name" value="HAMP"/>
    <property type="match status" value="1"/>
</dbReference>
<keyword evidence="1" id="KW-0812">Transmembrane</keyword>
<gene>
    <name evidence="3" type="ORF">UFOPK2366_01134</name>
</gene>
<dbReference type="Gene3D" id="6.10.340.10">
    <property type="match status" value="1"/>
</dbReference>
<name>A0A6J6PNG2_9ZZZZ</name>